<feature type="compositionally biased region" description="Polar residues" evidence="1">
    <location>
        <begin position="10"/>
        <end position="31"/>
    </location>
</feature>
<comment type="caution">
    <text evidence="2">The sequence shown here is derived from an EMBL/GenBank/DDBJ whole genome shotgun (WGS) entry which is preliminary data.</text>
</comment>
<accession>X1QCD5</accession>
<organism evidence="2">
    <name type="scientific">marine sediment metagenome</name>
    <dbReference type="NCBI Taxonomy" id="412755"/>
    <lineage>
        <taxon>unclassified sequences</taxon>
        <taxon>metagenomes</taxon>
        <taxon>ecological metagenomes</taxon>
    </lineage>
</organism>
<name>X1QCD5_9ZZZZ</name>
<protein>
    <submittedName>
        <fullName evidence="2">Uncharacterized protein</fullName>
    </submittedName>
</protein>
<proteinExistence type="predicted"/>
<gene>
    <name evidence="2" type="ORF">S06H3_65171</name>
</gene>
<reference evidence="2" key="1">
    <citation type="journal article" date="2014" name="Front. Microbiol.">
        <title>High frequency of phylogenetically diverse reductive dehalogenase-homologous genes in deep subseafloor sedimentary metagenomes.</title>
        <authorList>
            <person name="Kawai M."/>
            <person name="Futagami T."/>
            <person name="Toyoda A."/>
            <person name="Takaki Y."/>
            <person name="Nishi S."/>
            <person name="Hori S."/>
            <person name="Arai W."/>
            <person name="Tsubouchi T."/>
            <person name="Morono Y."/>
            <person name="Uchiyama I."/>
            <person name="Ito T."/>
            <person name="Fujiyama A."/>
            <person name="Inagaki F."/>
            <person name="Takami H."/>
        </authorList>
    </citation>
    <scope>NUCLEOTIDE SEQUENCE</scope>
    <source>
        <strain evidence="2">Expedition CK06-06</strain>
    </source>
</reference>
<dbReference type="EMBL" id="BARV01043779">
    <property type="protein sequence ID" value="GAI66147.1"/>
    <property type="molecule type" value="Genomic_DNA"/>
</dbReference>
<evidence type="ECO:0000313" key="2">
    <source>
        <dbReference type="EMBL" id="GAI66147.1"/>
    </source>
</evidence>
<dbReference type="AlphaFoldDB" id="X1QCD5"/>
<evidence type="ECO:0000256" key="1">
    <source>
        <dbReference type="SAM" id="MobiDB-lite"/>
    </source>
</evidence>
<feature type="region of interest" description="Disordered" evidence="1">
    <location>
        <begin position="1"/>
        <end position="31"/>
    </location>
</feature>
<feature type="non-terminal residue" evidence="2">
    <location>
        <position position="1"/>
    </location>
</feature>
<sequence>SMPHYRDTSLSDGGTQNTSGTESSLNPESAW</sequence>